<feature type="transmembrane region" description="Helical" evidence="1">
    <location>
        <begin position="306"/>
        <end position="325"/>
    </location>
</feature>
<evidence type="ECO:0000313" key="3">
    <source>
        <dbReference type="EMBL" id="WYJ95500.1"/>
    </source>
</evidence>
<reference evidence="3" key="2">
    <citation type="submission" date="2017-05" db="EMBL/GenBank/DDBJ databases">
        <authorList>
            <consortium name="The Broad Institute Genomics Platform"/>
            <consortium name="The Broad Institute Genomic Center for Infectious Diseases"/>
            <person name="Earl A."/>
            <person name="Manson A."/>
            <person name="Schwartman J."/>
            <person name="Gilmore M."/>
            <person name="Abouelleil A."/>
            <person name="Cao P."/>
            <person name="Chapman S."/>
            <person name="Cusick C."/>
            <person name="Shea T."/>
            <person name="Young S."/>
            <person name="Neafsey D."/>
            <person name="Nusbaum C."/>
            <person name="Birren B."/>
        </authorList>
    </citation>
    <scope>NUCLEOTIDE SEQUENCE</scope>
    <source>
        <strain evidence="3">9D6_DIV0238</strain>
    </source>
</reference>
<accession>A0A200JCR4</accession>
<dbReference type="EMBL" id="NIBQ01000001">
    <property type="protein sequence ID" value="OUZ34984.1"/>
    <property type="molecule type" value="Genomic_DNA"/>
</dbReference>
<keyword evidence="4" id="KW-1185">Reference proteome</keyword>
<proteinExistence type="predicted"/>
<keyword evidence="1" id="KW-1133">Transmembrane helix</keyword>
<evidence type="ECO:0000313" key="4">
    <source>
        <dbReference type="Proteomes" id="UP000196151"/>
    </source>
</evidence>
<feature type="transmembrane region" description="Helical" evidence="1">
    <location>
        <begin position="352"/>
        <end position="374"/>
    </location>
</feature>
<sequence length="378" mass="43650">MTFEWKKWSKQPKNILLLVCLIFSVFLSLGNLHYKNQTEDQAVFDHLKAINDEIDPPQGYAGPVENYKLLQLVDGSGTFIDKNGEQMKQILIDIVYLLEDENTAQINKDWMEKTSIQTERLKLQQKYLDLGGEEWKNETNIKEKLERNNWLLTRGLSVIDLSIGQQGISFVYYLLNNWTNYLLLIVIGLFFFDYLTAEYERRNYLFLAVQPVSKKAVYKRKFMLSALVAIGVFLGLLLLGFVVASFFYGMGSAGYPITIHTGKGFYFIPMWQYLVESLFLQILFILFVLQLLQLLAIGLKNSLEVLSLFLVVVLVPNILANVLSLPEQLTVLFPLFYMDSNLKVTMLQDGSYLFKCCVLLVWNLVLGIVWNNYLGDEW</sequence>
<dbReference type="PANTHER" id="PTHR37305">
    <property type="entry name" value="INTEGRAL MEMBRANE PROTEIN-RELATED"/>
    <property type="match status" value="1"/>
</dbReference>
<dbReference type="AlphaFoldDB" id="A0A200JCR4"/>
<feature type="transmembrane region" description="Helical" evidence="1">
    <location>
        <begin position="15"/>
        <end position="34"/>
    </location>
</feature>
<gene>
    <name evidence="2" type="ORF">A5889_000459</name>
    <name evidence="3" type="ORF">A5889_003048</name>
</gene>
<reference evidence="2" key="1">
    <citation type="submission" date="2017-05" db="EMBL/GenBank/DDBJ databases">
        <title>The Genome Sequence of Enterococcus sp. 9D6_DIV0238.</title>
        <authorList>
            <consortium name="The Broad Institute Genomics Platform"/>
            <consortium name="The Broad Institute Genomic Center for Infectious Diseases"/>
            <person name="Earl A."/>
            <person name="Manson A."/>
            <person name="Schwartman J."/>
            <person name="Gilmore M."/>
            <person name="Abouelleil A."/>
            <person name="Cao P."/>
            <person name="Chapman S."/>
            <person name="Cusick C."/>
            <person name="Shea T."/>
            <person name="Young S."/>
            <person name="Neafsey D."/>
            <person name="Nusbaum C."/>
            <person name="Birren B."/>
        </authorList>
    </citation>
    <scope>NUCLEOTIDE SEQUENCE [LARGE SCALE GENOMIC DNA]</scope>
    <source>
        <strain evidence="2">9D6_DIV0238</strain>
    </source>
</reference>
<evidence type="ECO:0000313" key="2">
    <source>
        <dbReference type="EMBL" id="OUZ34984.1"/>
    </source>
</evidence>
<dbReference type="EMBL" id="CP147246">
    <property type="protein sequence ID" value="WYJ95500.1"/>
    <property type="molecule type" value="Genomic_DNA"/>
</dbReference>
<feature type="transmembrane region" description="Helical" evidence="1">
    <location>
        <begin position="222"/>
        <end position="248"/>
    </location>
</feature>
<keyword evidence="1" id="KW-0812">Transmembrane</keyword>
<name>A0A200JCR4_9ENTE</name>
<dbReference type="RefSeq" id="WP_087639644.1">
    <property type="nucleotide sequence ID" value="NZ_CP147246.1"/>
</dbReference>
<feature type="transmembrane region" description="Helical" evidence="1">
    <location>
        <begin position="278"/>
        <end position="299"/>
    </location>
</feature>
<keyword evidence="1" id="KW-0472">Membrane</keyword>
<reference evidence="3" key="3">
    <citation type="submission" date="2024-03" db="EMBL/GenBank/DDBJ databases">
        <title>The Genome Sequence of Enterococcus sp. DIV0238c.</title>
        <authorList>
            <consortium name="The Broad Institute Genomics Platform"/>
            <consortium name="The Broad Institute Microbial Omics Core"/>
            <consortium name="The Broad Institute Genomic Center for Infectious Diseases"/>
            <person name="Earl A."/>
            <person name="Manson A."/>
            <person name="Gilmore M."/>
            <person name="Schwartman J."/>
            <person name="Shea T."/>
            <person name="Abouelleil A."/>
            <person name="Cao P."/>
            <person name="Chapman S."/>
            <person name="Cusick C."/>
            <person name="Young S."/>
            <person name="Neafsey D."/>
            <person name="Nusbaum C."/>
            <person name="Birren B."/>
        </authorList>
    </citation>
    <scope>NUCLEOTIDE SEQUENCE</scope>
    <source>
        <strain evidence="3">9D6_DIV0238</strain>
    </source>
</reference>
<dbReference type="OrthoDB" id="2179646at2"/>
<dbReference type="PANTHER" id="PTHR37305:SF1">
    <property type="entry name" value="MEMBRANE PROTEIN"/>
    <property type="match status" value="1"/>
</dbReference>
<dbReference type="Proteomes" id="UP000196151">
    <property type="component" value="Chromosome"/>
</dbReference>
<evidence type="ECO:0000256" key="1">
    <source>
        <dbReference type="SAM" id="Phobius"/>
    </source>
</evidence>
<feature type="transmembrane region" description="Helical" evidence="1">
    <location>
        <begin position="181"/>
        <end position="197"/>
    </location>
</feature>
<protein>
    <submittedName>
        <fullName evidence="2">Uncharacterized protein</fullName>
    </submittedName>
</protein>
<organism evidence="2">
    <name type="scientific">Candidatus Enterococcus dunnyi</name>
    <dbReference type="NCBI Taxonomy" id="1834192"/>
    <lineage>
        <taxon>Bacteria</taxon>
        <taxon>Bacillati</taxon>
        <taxon>Bacillota</taxon>
        <taxon>Bacilli</taxon>
        <taxon>Lactobacillales</taxon>
        <taxon>Enterococcaceae</taxon>
        <taxon>Enterococcus</taxon>
    </lineage>
</organism>